<sequence length="350" mass="40987">MDSRYGIHTIELFHRVSKKDFNKVFHSLKSMNSGNFYPDTTYHSEKGLTKYICTSYCGQGIVLYLYQQVRSKNKTKKNLASFIHFRLNPHTLLHGEYVPKKVFQAEEKQLNSLDKEMTKLLREIGLDCEFEQLTLSRINCCLDFFPESQKWVDEALRVIRRSPYMKQYKLCTFGKGFPNHKEKNAHSWRICCKTTTLTVYDKTFQLMEEDLLEQYDAPMLRFEVSRSGAKFKRGLSDEVKGSNKEILKTVMNESEKTIHSYMKKLHANLPFVRYSDCIARIETVKHSATRKNMRLLVEKLSDCKSYAQAVKNSGLSENKLRTVRKQFEKLGVQPVTMRDTAGIDELRFMR</sequence>
<gene>
    <name evidence="1" type="ORF">BUFA31_19380</name>
</gene>
<dbReference type="EMBL" id="BLYJ01000025">
    <property type="protein sequence ID" value="GFO88774.1"/>
    <property type="molecule type" value="Genomic_DNA"/>
</dbReference>
<name>A0ABQ1E1D9_9FIRM</name>
<comment type="caution">
    <text evidence="1">The sequence shown here is derived from an EMBL/GenBank/DDBJ whole genome shotgun (WGS) entry which is preliminary data.</text>
</comment>
<evidence type="ECO:0000313" key="2">
    <source>
        <dbReference type="Proteomes" id="UP000620147"/>
    </source>
</evidence>
<protein>
    <submittedName>
        <fullName evidence="1">Uncharacterized protein</fullName>
    </submittedName>
</protein>
<dbReference type="Proteomes" id="UP000620147">
    <property type="component" value="Unassembled WGS sequence"/>
</dbReference>
<organism evidence="1 2">
    <name type="scientific">Butyricicoccus faecihominis</name>
    <dbReference type="NCBI Taxonomy" id="1712515"/>
    <lineage>
        <taxon>Bacteria</taxon>
        <taxon>Bacillati</taxon>
        <taxon>Bacillota</taxon>
        <taxon>Clostridia</taxon>
        <taxon>Eubacteriales</taxon>
        <taxon>Butyricicoccaceae</taxon>
        <taxon>Butyricicoccus</taxon>
    </lineage>
</organism>
<accession>A0ABQ1E1D9</accession>
<reference evidence="1 2" key="1">
    <citation type="submission" date="2020-06" db="EMBL/GenBank/DDBJ databases">
        <title>Characterization of fructooligosaccharide metabolism and fructooligosaccharide-degrading enzymes in human commensal butyrate producers.</title>
        <authorList>
            <person name="Tanno H."/>
            <person name="Fujii T."/>
            <person name="Hirano K."/>
            <person name="Maeno S."/>
            <person name="Tonozuka T."/>
            <person name="Sakamoto M."/>
            <person name="Ohkuma M."/>
            <person name="Tochio T."/>
            <person name="Endo A."/>
        </authorList>
    </citation>
    <scope>NUCLEOTIDE SEQUENCE [LARGE SCALE GENOMIC DNA]</scope>
    <source>
        <strain evidence="1 2">JCM 31056</strain>
    </source>
</reference>
<proteinExistence type="predicted"/>
<keyword evidence="2" id="KW-1185">Reference proteome</keyword>
<evidence type="ECO:0000313" key="1">
    <source>
        <dbReference type="EMBL" id="GFO88774.1"/>
    </source>
</evidence>